<dbReference type="EMBL" id="CP129683">
    <property type="protein sequence ID" value="XDS49935.1"/>
    <property type="molecule type" value="Genomic_DNA"/>
</dbReference>
<feature type="transmembrane region" description="Helical" evidence="8">
    <location>
        <begin position="281"/>
        <end position="302"/>
    </location>
</feature>
<evidence type="ECO:0000256" key="8">
    <source>
        <dbReference type="SAM" id="Phobius"/>
    </source>
</evidence>
<comment type="subcellular location">
    <subcellularLocation>
        <location evidence="1">Cell membrane</location>
        <topology evidence="1">Multi-pass membrane protein</topology>
    </subcellularLocation>
</comment>
<dbReference type="KEGG" id="bfk:QN062_05845"/>
<feature type="transmembrane region" description="Helical" evidence="8">
    <location>
        <begin position="98"/>
        <end position="117"/>
    </location>
</feature>
<dbReference type="GO" id="GO:0005886">
    <property type="term" value="C:plasma membrane"/>
    <property type="evidence" value="ECO:0007669"/>
    <property type="project" value="UniProtKB-SubCell"/>
</dbReference>
<dbReference type="SUPFAM" id="SSF81345">
    <property type="entry name" value="ABC transporter involved in vitamin B12 uptake, BtuC"/>
    <property type="match status" value="1"/>
</dbReference>
<dbReference type="PANTHER" id="PTHR30472:SF1">
    <property type="entry name" value="FE(3+) DICITRATE TRANSPORT SYSTEM PERMEASE PROTEIN FECC-RELATED"/>
    <property type="match status" value="1"/>
</dbReference>
<feature type="transmembrane region" description="Helical" evidence="8">
    <location>
        <begin position="154"/>
        <end position="174"/>
    </location>
</feature>
<dbReference type="InterPro" id="IPR000522">
    <property type="entry name" value="ABC_transptr_permease_BtuC"/>
</dbReference>
<evidence type="ECO:0000256" key="6">
    <source>
        <dbReference type="ARBA" id="ARBA00022989"/>
    </source>
</evidence>
<dbReference type="Pfam" id="PF01032">
    <property type="entry name" value="FecCD"/>
    <property type="match status" value="1"/>
</dbReference>
<dbReference type="CDD" id="cd06550">
    <property type="entry name" value="TM_ABC_iron-siderophores_like"/>
    <property type="match status" value="1"/>
</dbReference>
<accession>A0AB39UMS3</accession>
<dbReference type="FunFam" id="1.10.3470.10:FF:000001">
    <property type="entry name" value="Vitamin B12 ABC transporter permease BtuC"/>
    <property type="match status" value="1"/>
</dbReference>
<protein>
    <submittedName>
        <fullName evidence="10">Iron ABC transporter permease</fullName>
    </submittedName>
</protein>
<dbReference type="GO" id="GO:0033214">
    <property type="term" value="P:siderophore-iron import into cell"/>
    <property type="evidence" value="ECO:0007669"/>
    <property type="project" value="TreeGrafter"/>
</dbReference>
<dbReference type="EMBL" id="CP129675">
    <property type="protein sequence ID" value="XDS46588.1"/>
    <property type="molecule type" value="Genomic_DNA"/>
</dbReference>
<dbReference type="RefSeq" id="WP_369340906.1">
    <property type="nucleotide sequence ID" value="NZ_CP129675.1"/>
</dbReference>
<gene>
    <name evidence="10" type="ORF">QN062_05845</name>
    <name evidence="9" type="ORF">QN217_10810</name>
</gene>
<feature type="transmembrane region" description="Helical" evidence="8">
    <location>
        <begin position="243"/>
        <end position="269"/>
    </location>
</feature>
<sequence length="338" mass="34871">MNTVSKSRNGRLTLFLCLGCAALVALCLVSVAIGSRTVPFDEVFHAFSDPSDSSVSAAAVRLRVPRTVLGILAGISLAVAGTLMQGMTRNPLADPSILGLNSGAAFAIVLSMAFFGLDAPQQYVWVALIGSSIAALAVWLLGSMGPSGATVLKLTLAGAVITAMLSSLTSAVLLPRIQVISTYRFWQVGGLSGARFALMTPVLPLIVGGLVLALVTIPGINALAMGDELAEGLGSRVKLTRGIAWIAAVLLSAGTTSLTGPIGFVGLVVPHAARLIVGSDYRHILAISVILGPMLLLASDIVGRILTRPSDIEVGIVTAIIGAPFFIILARGRMLRQV</sequence>
<evidence type="ECO:0000256" key="4">
    <source>
        <dbReference type="ARBA" id="ARBA00022475"/>
    </source>
</evidence>
<name>A0AB39UMS3_9BIFI</name>
<evidence type="ECO:0000256" key="2">
    <source>
        <dbReference type="ARBA" id="ARBA00007935"/>
    </source>
</evidence>
<feature type="transmembrane region" description="Helical" evidence="8">
    <location>
        <begin position="68"/>
        <end position="86"/>
    </location>
</feature>
<evidence type="ECO:0000256" key="7">
    <source>
        <dbReference type="ARBA" id="ARBA00023136"/>
    </source>
</evidence>
<evidence type="ECO:0000313" key="10">
    <source>
        <dbReference type="EMBL" id="XDS49935.1"/>
    </source>
</evidence>
<organism evidence="10">
    <name type="scientific">Bifidobacterium fermentum</name>
    <dbReference type="NCBI Taxonomy" id="3059035"/>
    <lineage>
        <taxon>Bacteria</taxon>
        <taxon>Bacillati</taxon>
        <taxon>Actinomycetota</taxon>
        <taxon>Actinomycetes</taxon>
        <taxon>Bifidobacteriales</taxon>
        <taxon>Bifidobacteriaceae</taxon>
        <taxon>Bifidobacterium</taxon>
    </lineage>
</organism>
<evidence type="ECO:0000256" key="3">
    <source>
        <dbReference type="ARBA" id="ARBA00022448"/>
    </source>
</evidence>
<keyword evidence="3" id="KW-0813">Transport</keyword>
<feature type="transmembrane region" description="Helical" evidence="8">
    <location>
        <begin position="314"/>
        <end position="332"/>
    </location>
</feature>
<dbReference type="GO" id="GO:0022857">
    <property type="term" value="F:transmembrane transporter activity"/>
    <property type="evidence" value="ECO:0007669"/>
    <property type="project" value="InterPro"/>
</dbReference>
<keyword evidence="6 8" id="KW-1133">Transmembrane helix</keyword>
<comment type="similarity">
    <text evidence="2">Belongs to the binding-protein-dependent transport system permease family. FecCD subfamily.</text>
</comment>
<feature type="transmembrane region" description="Helical" evidence="8">
    <location>
        <begin position="194"/>
        <end position="223"/>
    </location>
</feature>
<keyword evidence="7 8" id="KW-0472">Membrane</keyword>
<evidence type="ECO:0000256" key="1">
    <source>
        <dbReference type="ARBA" id="ARBA00004651"/>
    </source>
</evidence>
<reference evidence="10" key="1">
    <citation type="submission" date="2023-07" db="EMBL/GenBank/DDBJ databases">
        <title>Bifidobacterium aquikefiriaerophilum sp. nov. and Bifidobacterium eccum sp. nov., isolated from water kefir.</title>
        <authorList>
            <person name="Breselge S."/>
            <person name="Bellassi P."/>
            <person name="Barcenilla C."/>
            <person name="Alvarez-Ordonez A."/>
            <person name="Morelli L."/>
            <person name="Cotter P.D."/>
        </authorList>
    </citation>
    <scope>NUCLEOTIDE SEQUENCE</scope>
    <source>
        <strain evidence="10">WK012_4_13</strain>
        <strain evidence="9">WK048_4_13</strain>
    </source>
</reference>
<dbReference type="PANTHER" id="PTHR30472">
    <property type="entry name" value="FERRIC ENTEROBACTIN TRANSPORT SYSTEM PERMEASE PROTEIN"/>
    <property type="match status" value="1"/>
</dbReference>
<keyword evidence="4" id="KW-1003">Cell membrane</keyword>
<dbReference type="InterPro" id="IPR037294">
    <property type="entry name" value="ABC_BtuC-like"/>
</dbReference>
<evidence type="ECO:0000313" key="9">
    <source>
        <dbReference type="EMBL" id="XDS46588.1"/>
    </source>
</evidence>
<feature type="transmembrane region" description="Helical" evidence="8">
    <location>
        <begin position="123"/>
        <end position="142"/>
    </location>
</feature>
<evidence type="ECO:0000256" key="5">
    <source>
        <dbReference type="ARBA" id="ARBA00022692"/>
    </source>
</evidence>
<dbReference type="AlphaFoldDB" id="A0AB39UMS3"/>
<dbReference type="Gene3D" id="1.10.3470.10">
    <property type="entry name" value="ABC transporter involved in vitamin B12 uptake, BtuC"/>
    <property type="match status" value="1"/>
</dbReference>
<keyword evidence="5 8" id="KW-0812">Transmembrane</keyword>
<proteinExistence type="inferred from homology"/>